<dbReference type="InterPro" id="IPR036875">
    <property type="entry name" value="Znf_CCHC_sf"/>
</dbReference>
<sequence length="242" mass="27592">MLSSKVAKFHIGLILQRWYLDVLVEDALVLLELAIVASLNNQLDVSECNSEVDFSHLENIRGKYVFSKSVRHEMIHRSQWGEGFGMMKKMLNLAIMTNQTEELYKIHENLTKEIIKGFNDNTNISKGKNKKQIPQSGYDKLDNDNNTDSDYNLEASNVKERKGVRKCGICNSKGHNARTCPSLAEFYISDNSEENNSEDNSEKNDPENNSEENNSEAEETNTKRKYGTCNMRGHNARTCSKK</sequence>
<dbReference type="OrthoDB" id="2438468at2759"/>
<organism evidence="2 3">
    <name type="scientific">Gigaspora margarita</name>
    <dbReference type="NCBI Taxonomy" id="4874"/>
    <lineage>
        <taxon>Eukaryota</taxon>
        <taxon>Fungi</taxon>
        <taxon>Fungi incertae sedis</taxon>
        <taxon>Mucoromycota</taxon>
        <taxon>Glomeromycotina</taxon>
        <taxon>Glomeromycetes</taxon>
        <taxon>Diversisporales</taxon>
        <taxon>Gigasporaceae</taxon>
        <taxon>Gigaspora</taxon>
    </lineage>
</organism>
<dbReference type="SUPFAM" id="SSF57756">
    <property type="entry name" value="Retrovirus zinc finger-like domains"/>
    <property type="match status" value="1"/>
</dbReference>
<gene>
    <name evidence="2" type="ORF">F8M41_009494</name>
</gene>
<evidence type="ECO:0000313" key="3">
    <source>
        <dbReference type="Proteomes" id="UP000439903"/>
    </source>
</evidence>
<feature type="region of interest" description="Disordered" evidence="1">
    <location>
        <begin position="192"/>
        <end position="242"/>
    </location>
</feature>
<protein>
    <submittedName>
        <fullName evidence="2">Protein far1-related sequence 11-like</fullName>
    </submittedName>
</protein>
<evidence type="ECO:0000313" key="2">
    <source>
        <dbReference type="EMBL" id="KAF0400962.1"/>
    </source>
</evidence>
<dbReference type="GO" id="GO:0003676">
    <property type="term" value="F:nucleic acid binding"/>
    <property type="evidence" value="ECO:0007669"/>
    <property type="project" value="InterPro"/>
</dbReference>
<dbReference type="Gene3D" id="4.10.60.10">
    <property type="entry name" value="Zinc finger, CCHC-type"/>
    <property type="match status" value="1"/>
</dbReference>
<dbReference type="GO" id="GO:0008270">
    <property type="term" value="F:zinc ion binding"/>
    <property type="evidence" value="ECO:0007669"/>
    <property type="project" value="InterPro"/>
</dbReference>
<feature type="region of interest" description="Disordered" evidence="1">
    <location>
        <begin position="121"/>
        <end position="150"/>
    </location>
</feature>
<dbReference type="AlphaFoldDB" id="A0A8H4A3X9"/>
<name>A0A8H4A3X9_GIGMA</name>
<dbReference type="Proteomes" id="UP000439903">
    <property type="component" value="Unassembled WGS sequence"/>
</dbReference>
<accession>A0A8H4A3X9</accession>
<keyword evidence="3" id="KW-1185">Reference proteome</keyword>
<proteinExistence type="predicted"/>
<dbReference type="EMBL" id="WTPW01002026">
    <property type="protein sequence ID" value="KAF0400962.1"/>
    <property type="molecule type" value="Genomic_DNA"/>
</dbReference>
<feature type="compositionally biased region" description="Acidic residues" evidence="1">
    <location>
        <begin position="208"/>
        <end position="219"/>
    </location>
</feature>
<evidence type="ECO:0000256" key="1">
    <source>
        <dbReference type="SAM" id="MobiDB-lite"/>
    </source>
</evidence>
<comment type="caution">
    <text evidence="2">The sequence shown here is derived from an EMBL/GenBank/DDBJ whole genome shotgun (WGS) entry which is preliminary data.</text>
</comment>
<reference evidence="2 3" key="1">
    <citation type="journal article" date="2019" name="Environ. Microbiol.">
        <title>At the nexus of three kingdoms: the genome of the mycorrhizal fungus Gigaspora margarita provides insights into plant, endobacterial and fungal interactions.</title>
        <authorList>
            <person name="Venice F."/>
            <person name="Ghignone S."/>
            <person name="Salvioli di Fossalunga A."/>
            <person name="Amselem J."/>
            <person name="Novero M."/>
            <person name="Xianan X."/>
            <person name="Sedzielewska Toro K."/>
            <person name="Morin E."/>
            <person name="Lipzen A."/>
            <person name="Grigoriev I.V."/>
            <person name="Henrissat B."/>
            <person name="Martin F.M."/>
            <person name="Bonfante P."/>
        </authorList>
    </citation>
    <scope>NUCLEOTIDE SEQUENCE [LARGE SCALE GENOMIC DNA]</scope>
    <source>
        <strain evidence="2 3">BEG34</strain>
    </source>
</reference>